<keyword evidence="4" id="KW-0670">Pyruvate</keyword>
<reference evidence="5 6" key="1">
    <citation type="submission" date="2021-09" db="EMBL/GenBank/DDBJ databases">
        <title>Genomic insights and catalytic innovation underlie evolution of tropane alkaloids biosynthesis.</title>
        <authorList>
            <person name="Wang Y.-J."/>
            <person name="Tian T."/>
            <person name="Huang J.-P."/>
            <person name="Huang S.-X."/>
        </authorList>
    </citation>
    <scope>NUCLEOTIDE SEQUENCE [LARGE SCALE GENOMIC DNA]</scope>
    <source>
        <strain evidence="5">KIB-2018</strain>
        <tissue evidence="5">Leaf</tissue>
    </source>
</reference>
<evidence type="ECO:0000256" key="4">
    <source>
        <dbReference type="RuleBase" id="RU364074"/>
    </source>
</evidence>
<evidence type="ECO:0000313" key="6">
    <source>
        <dbReference type="Proteomes" id="UP001159364"/>
    </source>
</evidence>
<name>A0AAV8T502_9ROSI</name>
<dbReference type="PANTHER" id="PTHR11624:SF96">
    <property type="entry name" value="PYRUVATE DEHYDROGENASE E1 COMPONENT SUBUNIT BETA, MITOCHONDRIAL"/>
    <property type="match status" value="1"/>
</dbReference>
<evidence type="ECO:0000256" key="1">
    <source>
        <dbReference type="ARBA" id="ARBA00001964"/>
    </source>
</evidence>
<proteinExistence type="predicted"/>
<dbReference type="EC" id="1.2.4.1" evidence="4"/>
<evidence type="ECO:0000256" key="3">
    <source>
        <dbReference type="ARBA" id="ARBA00023052"/>
    </source>
</evidence>
<dbReference type="Gene3D" id="3.40.50.970">
    <property type="match status" value="1"/>
</dbReference>
<keyword evidence="2 4" id="KW-0560">Oxidoreductase</keyword>
<dbReference type="EMBL" id="JAIWQS010000006">
    <property type="protein sequence ID" value="KAJ8761861.1"/>
    <property type="molecule type" value="Genomic_DNA"/>
</dbReference>
<comment type="caution">
    <text evidence="5">The sequence shown here is derived from an EMBL/GenBank/DDBJ whole genome shotgun (WGS) entry which is preliminary data.</text>
</comment>
<protein>
    <recommendedName>
        <fullName evidence="4">Pyruvate dehydrogenase E1 component subunit beta</fullName>
        <ecNumber evidence="4">1.2.4.1</ecNumber>
    </recommendedName>
</protein>
<dbReference type="GO" id="GO:0006086">
    <property type="term" value="P:pyruvate decarboxylation to acetyl-CoA"/>
    <property type="evidence" value="ECO:0007669"/>
    <property type="project" value="InterPro"/>
</dbReference>
<comment type="catalytic activity">
    <reaction evidence="4">
        <text>N(6)-[(R)-lipoyl]-L-lysyl-[protein] + pyruvate + H(+) = N(6)-[(R)-S(8)-acetyldihydrolipoyl]-L-lysyl-[protein] + CO2</text>
        <dbReference type="Rhea" id="RHEA:19189"/>
        <dbReference type="Rhea" id="RHEA-COMP:10474"/>
        <dbReference type="Rhea" id="RHEA-COMP:10478"/>
        <dbReference type="ChEBI" id="CHEBI:15361"/>
        <dbReference type="ChEBI" id="CHEBI:15378"/>
        <dbReference type="ChEBI" id="CHEBI:16526"/>
        <dbReference type="ChEBI" id="CHEBI:83099"/>
        <dbReference type="ChEBI" id="CHEBI:83111"/>
        <dbReference type="EC" id="1.2.4.1"/>
    </reaction>
</comment>
<dbReference type="InterPro" id="IPR027110">
    <property type="entry name" value="PDHB_mito-type"/>
</dbReference>
<dbReference type="SUPFAM" id="SSF52922">
    <property type="entry name" value="TK C-terminal domain-like"/>
    <property type="match status" value="1"/>
</dbReference>
<comment type="cofactor">
    <cofactor evidence="1 4">
        <name>thiamine diphosphate</name>
        <dbReference type="ChEBI" id="CHEBI:58937"/>
    </cofactor>
</comment>
<comment type="function">
    <text evidence="4">The pyruvate dehydrogenase complex catalyzes the overall conversion of pyruvate to acetyl-CoA and CO2.</text>
</comment>
<keyword evidence="6" id="KW-1185">Reference proteome</keyword>
<sequence length="148" mass="16683">MERDPILFVMGEDVGRYKISYKVTKVLAKKYGHNCLNGMSIRANMIGLRPLEAKLVRLGDNGTILAYSRIRYHVMQATKNLVNKGYNPEKTGGLSVVLTEDVIENFHEYLDPPIIHLSSQDVPTPYVGILEEWTVVQPAQIVTVVEQL</sequence>
<dbReference type="Proteomes" id="UP001159364">
    <property type="component" value="Linkage Group LG06"/>
</dbReference>
<dbReference type="PANTHER" id="PTHR11624">
    <property type="entry name" value="DEHYDROGENASE RELATED"/>
    <property type="match status" value="1"/>
</dbReference>
<evidence type="ECO:0000313" key="5">
    <source>
        <dbReference type="EMBL" id="KAJ8761861.1"/>
    </source>
</evidence>
<accession>A0AAV8T502</accession>
<organism evidence="5 6">
    <name type="scientific">Erythroxylum novogranatense</name>
    <dbReference type="NCBI Taxonomy" id="1862640"/>
    <lineage>
        <taxon>Eukaryota</taxon>
        <taxon>Viridiplantae</taxon>
        <taxon>Streptophyta</taxon>
        <taxon>Embryophyta</taxon>
        <taxon>Tracheophyta</taxon>
        <taxon>Spermatophyta</taxon>
        <taxon>Magnoliopsida</taxon>
        <taxon>eudicotyledons</taxon>
        <taxon>Gunneridae</taxon>
        <taxon>Pentapetalae</taxon>
        <taxon>rosids</taxon>
        <taxon>fabids</taxon>
        <taxon>Malpighiales</taxon>
        <taxon>Erythroxylaceae</taxon>
        <taxon>Erythroxylum</taxon>
    </lineage>
</organism>
<dbReference type="AlphaFoldDB" id="A0AAV8T502"/>
<keyword evidence="3 4" id="KW-0786">Thiamine pyrophosphate</keyword>
<dbReference type="InterPro" id="IPR009014">
    <property type="entry name" value="Transketo_C/PFOR_II"/>
</dbReference>
<dbReference type="GO" id="GO:0004739">
    <property type="term" value="F:pyruvate dehydrogenase (acetyl-transferring) activity"/>
    <property type="evidence" value="ECO:0007669"/>
    <property type="project" value="UniProtKB-UniRule"/>
</dbReference>
<evidence type="ECO:0000256" key="2">
    <source>
        <dbReference type="ARBA" id="ARBA00023002"/>
    </source>
</evidence>
<gene>
    <name evidence="5" type="ORF">K2173_005572</name>
</gene>